<reference evidence="5" key="1">
    <citation type="submission" date="2022-01" db="EMBL/GenBank/DDBJ databases">
        <authorList>
            <person name="King R."/>
        </authorList>
    </citation>
    <scope>NUCLEOTIDE SEQUENCE</scope>
</reference>
<evidence type="ECO:0000256" key="3">
    <source>
        <dbReference type="ARBA" id="ARBA00022737"/>
    </source>
</evidence>
<evidence type="ECO:0000256" key="1">
    <source>
        <dbReference type="ARBA" id="ARBA00022614"/>
    </source>
</evidence>
<dbReference type="Gene3D" id="3.80.10.10">
    <property type="entry name" value="Ribonuclease Inhibitor"/>
    <property type="match status" value="3"/>
</dbReference>
<accession>A0A9N9MPL5</accession>
<dbReference type="InterPro" id="IPR032675">
    <property type="entry name" value="LRR_dom_sf"/>
</dbReference>
<name>A0A9N9MPL5_9CUCU</name>
<dbReference type="Pfam" id="PF13855">
    <property type="entry name" value="LRR_8"/>
    <property type="match status" value="3"/>
</dbReference>
<sequence length="442" mass="50717">MSCKYGERGSLTAICTNATPIFFKDTTYRFDHLDETLLCVNCRLTHLSLGSFDVSGNRIQTLNISNSQIKTIEEKAFTGLIFMEKLILSDNAISKIEQRAFFGTRKTKQLYMENALEGPLPNYVFQELHQLRELYLKNNSLAILEQNTFYGLGSLTYLDLSYNKLRIINNSLSSLSSLKVLLLNNNEIFKITSSDFYPLQNLLDLDLSDNIIGSFLINFTHTNSLKKLNLSKNHLGNEVVKIGIFQHLHNLEILDLSLNWFKTIPPKLFMGLYNLRELNLASNSITKFQSGAFTGLPNLRLINVSHNNIEIADITGKLSLRQLHVLDISENKISNFDIVKFLQRLPKITKIDLRENSMDCVKRRLVYDYLKDENIQVEASVEFCPKLSEAAYKEFYQDVNEEIEDLKKGSPVITSMKVVFLLLVILSIGLLYYVHLFIVRRK</sequence>
<organism evidence="5 6">
    <name type="scientific">Ceutorhynchus assimilis</name>
    <name type="common">cabbage seed weevil</name>
    <dbReference type="NCBI Taxonomy" id="467358"/>
    <lineage>
        <taxon>Eukaryota</taxon>
        <taxon>Metazoa</taxon>
        <taxon>Ecdysozoa</taxon>
        <taxon>Arthropoda</taxon>
        <taxon>Hexapoda</taxon>
        <taxon>Insecta</taxon>
        <taxon>Pterygota</taxon>
        <taxon>Neoptera</taxon>
        <taxon>Endopterygota</taxon>
        <taxon>Coleoptera</taxon>
        <taxon>Polyphaga</taxon>
        <taxon>Cucujiformia</taxon>
        <taxon>Curculionidae</taxon>
        <taxon>Ceutorhynchinae</taxon>
        <taxon>Ceutorhynchus</taxon>
    </lineage>
</organism>
<dbReference type="Proteomes" id="UP001152799">
    <property type="component" value="Chromosome 3"/>
</dbReference>
<dbReference type="OrthoDB" id="676979at2759"/>
<keyword evidence="4" id="KW-0472">Membrane</keyword>
<dbReference type="SMART" id="SM00369">
    <property type="entry name" value="LRR_TYP"/>
    <property type="match status" value="9"/>
</dbReference>
<dbReference type="EMBL" id="OU892279">
    <property type="protein sequence ID" value="CAG9766491.1"/>
    <property type="molecule type" value="Genomic_DNA"/>
</dbReference>
<keyword evidence="4" id="KW-0812">Transmembrane</keyword>
<evidence type="ECO:0000313" key="6">
    <source>
        <dbReference type="Proteomes" id="UP001152799"/>
    </source>
</evidence>
<dbReference type="PANTHER" id="PTHR24373:SF275">
    <property type="entry name" value="TIR DOMAIN-CONTAINING PROTEIN"/>
    <property type="match status" value="1"/>
</dbReference>
<dbReference type="PANTHER" id="PTHR24373">
    <property type="entry name" value="SLIT RELATED LEUCINE-RICH REPEAT NEURONAL PROTEIN"/>
    <property type="match status" value="1"/>
</dbReference>
<evidence type="ECO:0000313" key="5">
    <source>
        <dbReference type="EMBL" id="CAG9766491.1"/>
    </source>
</evidence>
<dbReference type="InterPro" id="IPR001611">
    <property type="entry name" value="Leu-rich_rpt"/>
</dbReference>
<keyword evidence="1" id="KW-0433">Leucine-rich repeat</keyword>
<keyword evidence="4" id="KW-1133">Transmembrane helix</keyword>
<evidence type="ECO:0000256" key="2">
    <source>
        <dbReference type="ARBA" id="ARBA00022729"/>
    </source>
</evidence>
<protein>
    <submittedName>
        <fullName evidence="5">Uncharacterized protein</fullName>
    </submittedName>
</protein>
<keyword evidence="6" id="KW-1185">Reference proteome</keyword>
<dbReference type="AlphaFoldDB" id="A0A9N9MPL5"/>
<feature type="transmembrane region" description="Helical" evidence="4">
    <location>
        <begin position="418"/>
        <end position="439"/>
    </location>
</feature>
<dbReference type="SUPFAM" id="SSF52047">
    <property type="entry name" value="RNI-like"/>
    <property type="match status" value="1"/>
</dbReference>
<gene>
    <name evidence="5" type="ORF">CEUTPL_LOCUS7073</name>
</gene>
<dbReference type="InterPro" id="IPR050328">
    <property type="entry name" value="Dev_Immune_Receptor"/>
</dbReference>
<proteinExistence type="predicted"/>
<evidence type="ECO:0000256" key="4">
    <source>
        <dbReference type="SAM" id="Phobius"/>
    </source>
</evidence>
<dbReference type="InterPro" id="IPR003591">
    <property type="entry name" value="Leu-rich_rpt_typical-subtyp"/>
</dbReference>
<keyword evidence="2" id="KW-0732">Signal</keyword>
<dbReference type="PROSITE" id="PS51450">
    <property type="entry name" value="LRR"/>
    <property type="match status" value="5"/>
</dbReference>
<keyword evidence="3" id="KW-0677">Repeat</keyword>